<evidence type="ECO:0000313" key="1">
    <source>
        <dbReference type="EMBL" id="AMP09507.1"/>
    </source>
</evidence>
<reference evidence="1 2" key="1">
    <citation type="submission" date="2015-11" db="EMBL/GenBank/DDBJ databases">
        <title>Exploring the genomic traits of fungus-feeding bacterial genus Collimonas.</title>
        <authorList>
            <person name="Song C."/>
            <person name="Schmidt R."/>
            <person name="de Jager V."/>
            <person name="Krzyzanowska D."/>
            <person name="Jongedijk E."/>
            <person name="Cankar K."/>
            <person name="Beekwilder J."/>
            <person name="van Veen A."/>
            <person name="de Boer W."/>
            <person name="van Veen J.A."/>
            <person name="Garbeva P."/>
        </authorList>
    </citation>
    <scope>NUCLEOTIDE SEQUENCE [LARGE SCALE GENOMIC DNA]</scope>
    <source>
        <strain evidence="1 2">Ter282</strain>
    </source>
</reference>
<dbReference type="Proteomes" id="UP000071778">
    <property type="component" value="Chromosome"/>
</dbReference>
<dbReference type="AlphaFoldDB" id="A0A127PP87"/>
<gene>
    <name evidence="1" type="ORF">CAter282_1726</name>
</gene>
<evidence type="ECO:0000313" key="2">
    <source>
        <dbReference type="Proteomes" id="UP000071778"/>
    </source>
</evidence>
<proteinExistence type="predicted"/>
<dbReference type="PATRIC" id="fig|279058.17.peg.1848"/>
<keyword evidence="2" id="KW-1185">Reference proteome</keyword>
<sequence>MSAIALPIRRRPERASLLFIGLARQAAVNRTLLKEIVQSAGGFHEVQ</sequence>
<accession>A0A127PP87</accession>
<protein>
    <submittedName>
        <fullName evidence="1">Uncharacterized protein</fullName>
    </submittedName>
</protein>
<dbReference type="EMBL" id="CP013235">
    <property type="protein sequence ID" value="AMP09507.1"/>
    <property type="molecule type" value="Genomic_DNA"/>
</dbReference>
<name>A0A127PP87_9BURK</name>
<organism evidence="1 2">
    <name type="scientific">Collimonas arenae</name>
    <dbReference type="NCBI Taxonomy" id="279058"/>
    <lineage>
        <taxon>Bacteria</taxon>
        <taxon>Pseudomonadati</taxon>
        <taxon>Pseudomonadota</taxon>
        <taxon>Betaproteobacteria</taxon>
        <taxon>Burkholderiales</taxon>
        <taxon>Oxalobacteraceae</taxon>
        <taxon>Collimonas</taxon>
    </lineage>
</organism>